<dbReference type="EMBL" id="KN846951">
    <property type="protein sequence ID" value="KIV86754.1"/>
    <property type="molecule type" value="Genomic_DNA"/>
</dbReference>
<proteinExistence type="predicted"/>
<dbReference type="AlphaFoldDB" id="A0A0D1YYY8"/>
<feature type="compositionally biased region" description="Basic and acidic residues" evidence="1">
    <location>
        <begin position="45"/>
        <end position="60"/>
    </location>
</feature>
<evidence type="ECO:0000313" key="2">
    <source>
        <dbReference type="EMBL" id="KIV86754.1"/>
    </source>
</evidence>
<feature type="region of interest" description="Disordered" evidence="1">
    <location>
        <begin position="1"/>
        <end position="103"/>
    </location>
</feature>
<dbReference type="HOGENOM" id="CLU_066669_0_0_1"/>
<reference evidence="2 3" key="1">
    <citation type="submission" date="2015-01" db="EMBL/GenBank/DDBJ databases">
        <title>The Genome Sequence of Exophiala sideris CBS121828.</title>
        <authorList>
            <consortium name="The Broad Institute Genomics Platform"/>
            <person name="Cuomo C."/>
            <person name="de Hoog S."/>
            <person name="Gorbushina A."/>
            <person name="Stielow B."/>
            <person name="Teixiera M."/>
            <person name="Abouelleil A."/>
            <person name="Chapman S.B."/>
            <person name="Priest M."/>
            <person name="Young S.K."/>
            <person name="Wortman J."/>
            <person name="Nusbaum C."/>
            <person name="Birren B."/>
        </authorList>
    </citation>
    <scope>NUCLEOTIDE SEQUENCE [LARGE SCALE GENOMIC DNA]</scope>
    <source>
        <strain evidence="2 3">CBS 121828</strain>
    </source>
</reference>
<feature type="compositionally biased region" description="Basic and acidic residues" evidence="1">
    <location>
        <begin position="154"/>
        <end position="172"/>
    </location>
</feature>
<evidence type="ECO:0000256" key="1">
    <source>
        <dbReference type="SAM" id="MobiDB-lite"/>
    </source>
</evidence>
<feature type="region of interest" description="Disordered" evidence="1">
    <location>
        <begin position="274"/>
        <end position="294"/>
    </location>
</feature>
<organism evidence="2 3">
    <name type="scientific">Exophiala sideris</name>
    <dbReference type="NCBI Taxonomy" id="1016849"/>
    <lineage>
        <taxon>Eukaryota</taxon>
        <taxon>Fungi</taxon>
        <taxon>Dikarya</taxon>
        <taxon>Ascomycota</taxon>
        <taxon>Pezizomycotina</taxon>
        <taxon>Eurotiomycetes</taxon>
        <taxon>Chaetothyriomycetidae</taxon>
        <taxon>Chaetothyriales</taxon>
        <taxon>Herpotrichiellaceae</taxon>
        <taxon>Exophiala</taxon>
    </lineage>
</organism>
<accession>A0A0D1YYY8</accession>
<sequence length="294" mass="32224">MPATTRSKTKQSHLEDFGTTETKPASKTNKGSTTKIQTESKASAKKPEPKSRPATKDGTKNRSSTKRKQAEQDADAAPGDSKSAKKQKQQHATKSGDDSKPIMINRSPVLQLWSACVAQHLHPDQPWTTSLSIGSAISTLCAISKGRSIGTIEESDKSPDEKAEKDAQRRAADAGADIELQVMRFKLHVKNGDVLLQGKPKRGNEAPLKSKFGEDNYDRTKKTMEDALATWKGKDDDLNGKAFHMYEEFRPSVQSGQGGWGKKGALELDRVKEVVERGYTDRPTTTTGQHPEHA</sequence>
<dbReference type="Proteomes" id="UP000053599">
    <property type="component" value="Unassembled WGS sequence"/>
</dbReference>
<protein>
    <submittedName>
        <fullName evidence="2">Uncharacterized protein</fullName>
    </submittedName>
</protein>
<gene>
    <name evidence="2" type="ORF">PV11_02348</name>
</gene>
<feature type="compositionally biased region" description="Polar residues" evidence="1">
    <location>
        <begin position="19"/>
        <end position="37"/>
    </location>
</feature>
<feature type="compositionally biased region" description="Polar residues" evidence="1">
    <location>
        <begin position="282"/>
        <end position="294"/>
    </location>
</feature>
<dbReference type="OrthoDB" id="514070at2759"/>
<feature type="region of interest" description="Disordered" evidence="1">
    <location>
        <begin position="151"/>
        <end position="172"/>
    </location>
</feature>
<name>A0A0D1YYY8_9EURO</name>
<evidence type="ECO:0000313" key="3">
    <source>
        <dbReference type="Proteomes" id="UP000053599"/>
    </source>
</evidence>